<dbReference type="Gene3D" id="2.30.31.10">
    <property type="entry name" value="Transcriptional Coactivator Pc4, Chain A"/>
    <property type="match status" value="1"/>
</dbReference>
<accession>A0A0R3LY52</accession>
<keyword evidence="3" id="KW-1185">Reference proteome</keyword>
<evidence type="ECO:0000313" key="2">
    <source>
        <dbReference type="EMBL" id="KRR09574.1"/>
    </source>
</evidence>
<dbReference type="OrthoDB" id="8243375at2"/>
<sequence>MSARPPPLAEPVPIAKFFKSARDRTKHIRVELSEYEGHPLVNVRVWQTGSDGVDRPTVQGIALAVRKLPELARALAKAETRAVELGLLKVEPAE</sequence>
<dbReference type="EMBL" id="LLXZ01000071">
    <property type="protein sequence ID" value="KRR09574.1"/>
    <property type="molecule type" value="Genomic_DNA"/>
</dbReference>
<dbReference type="GO" id="GO:0006355">
    <property type="term" value="P:regulation of DNA-templated transcription"/>
    <property type="evidence" value="ECO:0007669"/>
    <property type="project" value="InterPro"/>
</dbReference>
<dbReference type="Pfam" id="PF02229">
    <property type="entry name" value="PC4"/>
    <property type="match status" value="1"/>
</dbReference>
<evidence type="ECO:0000313" key="3">
    <source>
        <dbReference type="Proteomes" id="UP000050863"/>
    </source>
</evidence>
<dbReference type="InterPro" id="IPR003173">
    <property type="entry name" value="PC4_C"/>
</dbReference>
<dbReference type="InterPro" id="IPR009044">
    <property type="entry name" value="ssDNA-bd_transcriptional_reg"/>
</dbReference>
<dbReference type="STRING" id="280332.CQ12_13890"/>
<feature type="domain" description="Transcriptional coactivator p15 (PC4) C-terminal" evidence="1">
    <location>
        <begin position="25"/>
        <end position="71"/>
    </location>
</feature>
<dbReference type="AlphaFoldDB" id="A0A0R3LY52"/>
<dbReference type="Proteomes" id="UP000050863">
    <property type="component" value="Unassembled WGS sequence"/>
</dbReference>
<dbReference type="RefSeq" id="WP_057835439.1">
    <property type="nucleotide sequence ID" value="NZ_LLXZ01000071.1"/>
</dbReference>
<reference evidence="2 3" key="1">
    <citation type="submission" date="2014-03" db="EMBL/GenBank/DDBJ databases">
        <title>Bradyrhizobium valentinum sp. nov., isolated from effective nodules of Lupinus mariae-josephae, a lupine endemic of basic-lime soils in Eastern Spain.</title>
        <authorList>
            <person name="Duran D."/>
            <person name="Rey L."/>
            <person name="Navarro A."/>
            <person name="Busquets A."/>
            <person name="Imperial J."/>
            <person name="Ruiz-Argueso T."/>
        </authorList>
    </citation>
    <scope>NUCLEOTIDE SEQUENCE [LARGE SCALE GENOMIC DNA]</scope>
    <source>
        <strain evidence="2 3">PAC68</strain>
    </source>
</reference>
<dbReference type="SUPFAM" id="SSF54447">
    <property type="entry name" value="ssDNA-binding transcriptional regulator domain"/>
    <property type="match status" value="1"/>
</dbReference>
<name>A0A0R3LY52_9BRAD</name>
<gene>
    <name evidence="2" type="ORF">CQ12_13890</name>
</gene>
<proteinExistence type="predicted"/>
<organism evidence="2 3">
    <name type="scientific">Bradyrhizobium jicamae</name>
    <dbReference type="NCBI Taxonomy" id="280332"/>
    <lineage>
        <taxon>Bacteria</taxon>
        <taxon>Pseudomonadati</taxon>
        <taxon>Pseudomonadota</taxon>
        <taxon>Alphaproteobacteria</taxon>
        <taxon>Hyphomicrobiales</taxon>
        <taxon>Nitrobacteraceae</taxon>
        <taxon>Bradyrhizobium</taxon>
    </lineage>
</organism>
<protein>
    <recommendedName>
        <fullName evidence="1">Transcriptional coactivator p15 (PC4) C-terminal domain-containing protein</fullName>
    </recommendedName>
</protein>
<evidence type="ECO:0000259" key="1">
    <source>
        <dbReference type="Pfam" id="PF02229"/>
    </source>
</evidence>
<comment type="caution">
    <text evidence="2">The sequence shown here is derived from an EMBL/GenBank/DDBJ whole genome shotgun (WGS) entry which is preliminary data.</text>
</comment>
<dbReference type="GO" id="GO:0003677">
    <property type="term" value="F:DNA binding"/>
    <property type="evidence" value="ECO:0007669"/>
    <property type="project" value="InterPro"/>
</dbReference>